<keyword evidence="3" id="KW-1185">Reference proteome</keyword>
<dbReference type="AlphaFoldDB" id="A0A3M9M974"/>
<sequence>MAADGEQRDGGRHGEGPGGRVLDVSGLPGPVADAVALLVAQSSRGAAPSTGTDTDTDSGNGAGAGAGAVSRERLGDVVRAAEVVKGFADAVL</sequence>
<dbReference type="RefSeq" id="WP_220093581.1">
    <property type="nucleotide sequence ID" value="NZ_RJJQ01000008.1"/>
</dbReference>
<evidence type="ECO:0000256" key="1">
    <source>
        <dbReference type="SAM" id="MobiDB-lite"/>
    </source>
</evidence>
<name>A0A3M9M974_9MICO</name>
<reference evidence="2 3" key="1">
    <citation type="submission" date="2018-11" db="EMBL/GenBank/DDBJ databases">
        <title>Draft genome of Simplicispira Flexivirga sp. BO-16.</title>
        <authorList>
            <person name="Im W.T."/>
        </authorList>
    </citation>
    <scope>NUCLEOTIDE SEQUENCE [LARGE SCALE GENOMIC DNA]</scope>
    <source>
        <strain evidence="2 3">BO-16</strain>
    </source>
</reference>
<accession>A0A3M9M974</accession>
<organism evidence="2 3">
    <name type="scientific">Flexivirga caeni</name>
    <dbReference type="NCBI Taxonomy" id="2294115"/>
    <lineage>
        <taxon>Bacteria</taxon>
        <taxon>Bacillati</taxon>
        <taxon>Actinomycetota</taxon>
        <taxon>Actinomycetes</taxon>
        <taxon>Micrococcales</taxon>
        <taxon>Dermacoccaceae</taxon>
        <taxon>Flexivirga</taxon>
    </lineage>
</organism>
<dbReference type="Proteomes" id="UP000271678">
    <property type="component" value="Unassembled WGS sequence"/>
</dbReference>
<evidence type="ECO:0000313" key="2">
    <source>
        <dbReference type="EMBL" id="RNI22130.1"/>
    </source>
</evidence>
<feature type="region of interest" description="Disordered" evidence="1">
    <location>
        <begin position="1"/>
        <end position="26"/>
    </location>
</feature>
<feature type="region of interest" description="Disordered" evidence="1">
    <location>
        <begin position="43"/>
        <end position="69"/>
    </location>
</feature>
<protein>
    <submittedName>
        <fullName evidence="2">Uncharacterized protein</fullName>
    </submittedName>
</protein>
<feature type="non-terminal residue" evidence="2">
    <location>
        <position position="92"/>
    </location>
</feature>
<gene>
    <name evidence="2" type="ORF">EFY87_09100</name>
</gene>
<proteinExistence type="predicted"/>
<feature type="compositionally biased region" description="Low complexity" evidence="1">
    <location>
        <begin position="45"/>
        <end position="59"/>
    </location>
</feature>
<feature type="compositionally biased region" description="Basic and acidic residues" evidence="1">
    <location>
        <begin position="1"/>
        <end position="15"/>
    </location>
</feature>
<evidence type="ECO:0000313" key="3">
    <source>
        <dbReference type="Proteomes" id="UP000271678"/>
    </source>
</evidence>
<dbReference type="EMBL" id="RJJQ01000008">
    <property type="protein sequence ID" value="RNI22130.1"/>
    <property type="molecule type" value="Genomic_DNA"/>
</dbReference>
<comment type="caution">
    <text evidence="2">The sequence shown here is derived from an EMBL/GenBank/DDBJ whole genome shotgun (WGS) entry which is preliminary data.</text>
</comment>